<keyword evidence="1" id="KW-0472">Membrane</keyword>
<dbReference type="Proteomes" id="UP001364211">
    <property type="component" value="Unassembled WGS sequence"/>
</dbReference>
<name>A0ABU8TBU4_9PSEU</name>
<evidence type="ECO:0000256" key="1">
    <source>
        <dbReference type="SAM" id="Phobius"/>
    </source>
</evidence>
<dbReference type="EMBL" id="JBBJUP010000019">
    <property type="protein sequence ID" value="MEJ8281425.1"/>
    <property type="molecule type" value="Genomic_DNA"/>
</dbReference>
<organism evidence="2 3">
    <name type="scientific">Pseudonocardia spirodelae</name>
    <dbReference type="NCBI Taxonomy" id="3133431"/>
    <lineage>
        <taxon>Bacteria</taxon>
        <taxon>Bacillati</taxon>
        <taxon>Actinomycetota</taxon>
        <taxon>Actinomycetes</taxon>
        <taxon>Pseudonocardiales</taxon>
        <taxon>Pseudonocardiaceae</taxon>
        <taxon>Pseudonocardia</taxon>
    </lineage>
</organism>
<reference evidence="2 3" key="1">
    <citation type="submission" date="2024-03" db="EMBL/GenBank/DDBJ databases">
        <title>Draft genome sequence of Pseudonocardia sp. DW16-2.</title>
        <authorList>
            <person name="Duangmal K."/>
        </authorList>
    </citation>
    <scope>NUCLEOTIDE SEQUENCE [LARGE SCALE GENOMIC DNA]</scope>
    <source>
        <strain evidence="2 3">DW16-2</strain>
    </source>
</reference>
<protein>
    <submittedName>
        <fullName evidence="2">SdpI family protein</fullName>
    </submittedName>
</protein>
<keyword evidence="1" id="KW-1133">Transmembrane helix</keyword>
<proteinExistence type="predicted"/>
<accession>A0ABU8TBU4</accession>
<gene>
    <name evidence="2" type="ORF">WJX68_21000</name>
</gene>
<sequence length="156" mass="14973">MPTTLRLILAALLLLAGVVLVVLAVLGATGRLPRNRFVGVRTAESLRTADAFALANRVAAPPLGAAGIVALAGGGVLVALDRGGAAPWVLGVIALVGTVVLAGLGGALGARAATAVIAAQTPAPTCGGVCSGCDLVAGCRDATGTEPGSDSARTSA</sequence>
<dbReference type="InterPro" id="IPR025962">
    <property type="entry name" value="SdpI/YhfL"/>
</dbReference>
<evidence type="ECO:0000313" key="2">
    <source>
        <dbReference type="EMBL" id="MEJ8281425.1"/>
    </source>
</evidence>
<feature type="transmembrane region" description="Helical" evidence="1">
    <location>
        <begin position="59"/>
        <end position="80"/>
    </location>
</feature>
<keyword evidence="1" id="KW-0812">Transmembrane</keyword>
<dbReference type="RefSeq" id="WP_340293711.1">
    <property type="nucleotide sequence ID" value="NZ_JBBJUP010000019.1"/>
</dbReference>
<dbReference type="Pfam" id="PF13630">
    <property type="entry name" value="SdpI"/>
    <property type="match status" value="1"/>
</dbReference>
<keyword evidence="3" id="KW-1185">Reference proteome</keyword>
<evidence type="ECO:0000313" key="3">
    <source>
        <dbReference type="Proteomes" id="UP001364211"/>
    </source>
</evidence>
<feature type="transmembrane region" description="Helical" evidence="1">
    <location>
        <begin position="87"/>
        <end position="110"/>
    </location>
</feature>
<comment type="caution">
    <text evidence="2">The sequence shown here is derived from an EMBL/GenBank/DDBJ whole genome shotgun (WGS) entry which is preliminary data.</text>
</comment>